<gene>
    <name evidence="6" type="ORF">CKF54_05740</name>
</gene>
<evidence type="ECO:0000313" key="6">
    <source>
        <dbReference type="EMBL" id="RIY31941.1"/>
    </source>
</evidence>
<dbReference type="Pfam" id="PF00149">
    <property type="entry name" value="Metallophos"/>
    <property type="match status" value="1"/>
</dbReference>
<dbReference type="GO" id="GO:0046872">
    <property type="term" value="F:metal ion binding"/>
    <property type="evidence" value="ECO:0007669"/>
    <property type="project" value="UniProtKB-KW"/>
</dbReference>
<sequence>MIATVLRGSSLKTTWLRFWRMPYKASLENKFDGVICSGDIVHDVNPQFLDKAYQIFVELINKYFPDTPIYLVPGNHDNLELFAQMRFNAPQVIVSEKEVVPVVLNQTWHLLLVNSKACKRVGGSISPEQSKYIAHYLEQNSRAKVALVMHHNPLPASSAWLDSHRFTGIEEFWQEVASYPNLELVLHGHIHQDLTLNTGKTAILSVPSTSVQFKPRQEDFTLDTIAPGYRILTLSPDGFSQELKRLETRLVYEQITGY</sequence>
<feature type="domain" description="Calcineurin-like phosphoesterase" evidence="5">
    <location>
        <begin position="28"/>
        <end position="192"/>
    </location>
</feature>
<proteinExistence type="inferred from homology"/>
<dbReference type="InterPro" id="IPR029052">
    <property type="entry name" value="Metallo-depent_PP-like"/>
</dbReference>
<comment type="caution">
    <text evidence="6">The sequence shown here is derived from an EMBL/GenBank/DDBJ whole genome shotgun (WGS) entry which is preliminary data.</text>
</comment>
<reference evidence="6 7" key="1">
    <citation type="submission" date="2017-08" db="EMBL/GenBank/DDBJ databases">
        <title>Reclassification of Bisgaard taxon 37 and 44.</title>
        <authorList>
            <person name="Christensen H."/>
        </authorList>
    </citation>
    <scope>NUCLEOTIDE SEQUENCE [LARGE SCALE GENOMIC DNA]</scope>
    <source>
        <strain evidence="6 7">B96_3</strain>
    </source>
</reference>
<dbReference type="PANTHER" id="PTHR42988:SF2">
    <property type="entry name" value="CYCLIC NUCLEOTIDE PHOSPHODIESTERASE CBUA0032-RELATED"/>
    <property type="match status" value="1"/>
</dbReference>
<dbReference type="InterPro" id="IPR050884">
    <property type="entry name" value="CNP_phosphodiesterase-III"/>
</dbReference>
<dbReference type="Gene3D" id="3.60.21.10">
    <property type="match status" value="1"/>
</dbReference>
<dbReference type="InterPro" id="IPR004843">
    <property type="entry name" value="Calcineurin-like_PHP"/>
</dbReference>
<comment type="similarity">
    <text evidence="4">Belongs to the cyclic nucleotide phosphodiesterase class-III family.</text>
</comment>
<keyword evidence="7" id="KW-1185">Reference proteome</keyword>
<dbReference type="GO" id="GO:0016787">
    <property type="term" value="F:hydrolase activity"/>
    <property type="evidence" value="ECO:0007669"/>
    <property type="project" value="UniProtKB-KW"/>
</dbReference>
<protein>
    <recommendedName>
        <fullName evidence="5">Calcineurin-like phosphoesterase domain-containing protein</fullName>
    </recommendedName>
</protein>
<dbReference type="SUPFAM" id="SSF56300">
    <property type="entry name" value="Metallo-dependent phosphatases"/>
    <property type="match status" value="1"/>
</dbReference>
<dbReference type="AlphaFoldDB" id="A0A3A1Y3B9"/>
<keyword evidence="3" id="KW-0408">Iron</keyword>
<evidence type="ECO:0000256" key="3">
    <source>
        <dbReference type="ARBA" id="ARBA00023004"/>
    </source>
</evidence>
<evidence type="ECO:0000256" key="2">
    <source>
        <dbReference type="ARBA" id="ARBA00022801"/>
    </source>
</evidence>
<evidence type="ECO:0000256" key="4">
    <source>
        <dbReference type="ARBA" id="ARBA00025742"/>
    </source>
</evidence>
<evidence type="ECO:0000256" key="1">
    <source>
        <dbReference type="ARBA" id="ARBA00022723"/>
    </source>
</evidence>
<dbReference type="EMBL" id="NRHC01000073">
    <property type="protein sequence ID" value="RIY31941.1"/>
    <property type="molecule type" value="Genomic_DNA"/>
</dbReference>
<evidence type="ECO:0000313" key="7">
    <source>
        <dbReference type="Proteomes" id="UP000265691"/>
    </source>
</evidence>
<keyword evidence="2" id="KW-0378">Hydrolase</keyword>
<dbReference type="Proteomes" id="UP000265691">
    <property type="component" value="Unassembled WGS sequence"/>
</dbReference>
<dbReference type="PANTHER" id="PTHR42988">
    <property type="entry name" value="PHOSPHOHYDROLASE"/>
    <property type="match status" value="1"/>
</dbReference>
<name>A0A3A1Y3B9_9GAMM</name>
<organism evidence="6 7">
    <name type="scientific">Psittacicella hinzii</name>
    <dbReference type="NCBI Taxonomy" id="2028575"/>
    <lineage>
        <taxon>Bacteria</taxon>
        <taxon>Pseudomonadati</taxon>
        <taxon>Pseudomonadota</taxon>
        <taxon>Gammaproteobacteria</taxon>
        <taxon>Pasteurellales</taxon>
        <taxon>Psittacicellaceae</taxon>
        <taxon>Psittacicella</taxon>
    </lineage>
</organism>
<evidence type="ECO:0000259" key="5">
    <source>
        <dbReference type="Pfam" id="PF00149"/>
    </source>
</evidence>
<dbReference type="OrthoDB" id="9784378at2"/>
<keyword evidence="1" id="KW-0479">Metal-binding</keyword>
<accession>A0A3A1Y3B9</accession>